<organism evidence="3 4">
    <name type="scientific">Stylophora pistillata</name>
    <name type="common">Smooth cauliflower coral</name>
    <dbReference type="NCBI Taxonomy" id="50429"/>
    <lineage>
        <taxon>Eukaryota</taxon>
        <taxon>Metazoa</taxon>
        <taxon>Cnidaria</taxon>
        <taxon>Anthozoa</taxon>
        <taxon>Hexacorallia</taxon>
        <taxon>Scleractinia</taxon>
        <taxon>Astrocoeniina</taxon>
        <taxon>Pocilloporidae</taxon>
        <taxon>Stylophora</taxon>
    </lineage>
</organism>
<evidence type="ECO:0000313" key="4">
    <source>
        <dbReference type="Proteomes" id="UP000225706"/>
    </source>
</evidence>
<dbReference type="InterPro" id="IPR039041">
    <property type="entry name" value="Nav/unc-53"/>
</dbReference>
<comment type="caution">
    <text evidence="3">The sequence shown here is derived from an EMBL/GenBank/DDBJ whole genome shotgun (WGS) entry which is preliminary data.</text>
</comment>
<accession>A0A2B4SCQ0</accession>
<feature type="domain" description="VWFA" evidence="2">
    <location>
        <begin position="21"/>
        <end position="191"/>
    </location>
</feature>
<name>A0A2B4SCQ0_STYPI</name>
<dbReference type="SMART" id="SM00327">
    <property type="entry name" value="VWA"/>
    <property type="match status" value="1"/>
</dbReference>
<dbReference type="InterPro" id="IPR057568">
    <property type="entry name" value="CortBP2_NAV1-like_AAA_lid"/>
</dbReference>
<proteinExistence type="predicted"/>
<dbReference type="Proteomes" id="UP000225706">
    <property type="component" value="Unassembled WGS sequence"/>
</dbReference>
<evidence type="ECO:0000259" key="2">
    <source>
        <dbReference type="PROSITE" id="PS50234"/>
    </source>
</evidence>
<dbReference type="InterPro" id="IPR036465">
    <property type="entry name" value="vWFA_dom_sf"/>
</dbReference>
<keyword evidence="4" id="KW-1185">Reference proteome</keyword>
<dbReference type="PROSITE" id="PS50234">
    <property type="entry name" value="VWFA"/>
    <property type="match status" value="1"/>
</dbReference>
<sequence length="688" mass="78658">MHFLAQTDASRLKRQLRGHYDIIYIIDSSSSISRAEFQKGIKAIQMLIDRGAADSVHAAITVANQAHTVFTFTTSEKANEKLERLQRTGGKTNMQEALEKSLRLFQNLGSGARAGSFKRVLVVTDGQSNVKPNKTLLNAMDLKLNGAEIFVIGVGEYLDGIYELAHLASSLDAHLYRAGDMQGLVEVVKLVTPDSPFSVVNTGINGGPVTHPSHPRGGHPSHSNLVRGKLTWLRVSVNDRQYSGVLSRFLKRKLSWSELETNVESDDLLELFDWLSKVWYHLNEILVDFCDSDPTLGPSLFYSCPMDFKVAEGWFVNVWNYNVIPYLHQTLRSGRKRGPLRDETKNGCEGDYVQEDSRFFHQLNQESFLMAFSGFPVRKPKEDITNVFQAESEESILESFKELKRVLQREHEKVFKGYPEEMGEEAEETATEREIPSHFKFLLYEDLILERIPTMFETLQTERGELLKLNDVFHKILTSGDQPLPELPQEISDLTDNQKEWLLSNLALETLFLPRIRKFMEEIINRETKFPQELLPINFERIIVFDVLSILIKIRNSMTPDAGYMVEYLRTLRYDLWDHRIDQFEHCVEVLMRLIDVPRKDAKELLSGLHDFRTRGLDFLKKVCRNPALMKQIQQPHGEVKEGSREVQASHEIFGNVSETAKVVGLKGAQAESEQTKGTLTRVKVTQN</sequence>
<gene>
    <name evidence="3" type="primary">nav3</name>
    <name evidence="3" type="ORF">AWC38_SpisGene9090</name>
</gene>
<dbReference type="PANTHER" id="PTHR12784:SF28">
    <property type="entry name" value="PROTEIN SICKIE"/>
    <property type="match status" value="1"/>
</dbReference>
<dbReference type="EMBL" id="LSMT01000131">
    <property type="protein sequence ID" value="PFX26225.1"/>
    <property type="molecule type" value="Genomic_DNA"/>
</dbReference>
<dbReference type="OrthoDB" id="2161974at2759"/>
<evidence type="ECO:0000256" key="1">
    <source>
        <dbReference type="ARBA" id="ARBA00023054"/>
    </source>
</evidence>
<dbReference type="SUPFAM" id="SSF53300">
    <property type="entry name" value="vWA-like"/>
    <property type="match status" value="1"/>
</dbReference>
<reference evidence="4" key="1">
    <citation type="journal article" date="2017" name="bioRxiv">
        <title>Comparative analysis of the genomes of Stylophora pistillata and Acropora digitifera provides evidence for extensive differences between species of corals.</title>
        <authorList>
            <person name="Voolstra C.R."/>
            <person name="Li Y."/>
            <person name="Liew Y.J."/>
            <person name="Baumgarten S."/>
            <person name="Zoccola D."/>
            <person name="Flot J.-F."/>
            <person name="Tambutte S."/>
            <person name="Allemand D."/>
            <person name="Aranda M."/>
        </authorList>
    </citation>
    <scope>NUCLEOTIDE SEQUENCE [LARGE SCALE GENOMIC DNA]</scope>
</reference>
<dbReference type="Pfam" id="PF00092">
    <property type="entry name" value="VWA"/>
    <property type="match status" value="1"/>
</dbReference>
<dbReference type="AlphaFoldDB" id="A0A2B4SCQ0"/>
<evidence type="ECO:0000313" key="3">
    <source>
        <dbReference type="EMBL" id="PFX26225.1"/>
    </source>
</evidence>
<dbReference type="GO" id="GO:0022008">
    <property type="term" value="P:neurogenesis"/>
    <property type="evidence" value="ECO:0007669"/>
    <property type="project" value="InterPro"/>
</dbReference>
<dbReference type="STRING" id="50429.A0A2B4SCQ0"/>
<dbReference type="Gene3D" id="3.40.50.410">
    <property type="entry name" value="von Willebrand factor, type A domain"/>
    <property type="match status" value="1"/>
</dbReference>
<protein>
    <submittedName>
        <fullName evidence="3">Neuron navigator 3</fullName>
    </submittedName>
</protein>
<dbReference type="InterPro" id="IPR002035">
    <property type="entry name" value="VWF_A"/>
</dbReference>
<keyword evidence="1" id="KW-0175">Coiled coil</keyword>
<dbReference type="Pfam" id="PF25408">
    <property type="entry name" value="AAA_lid_NAV1"/>
    <property type="match status" value="1"/>
</dbReference>
<dbReference type="PANTHER" id="PTHR12784">
    <property type="entry name" value="STEERIN"/>
    <property type="match status" value="1"/>
</dbReference>
<dbReference type="CDD" id="cd00198">
    <property type="entry name" value="vWFA"/>
    <property type="match status" value="1"/>
</dbReference>